<comment type="caution">
    <text evidence="2">The sequence shown here is derived from an EMBL/GenBank/DDBJ whole genome shotgun (WGS) entry which is preliminary data.</text>
</comment>
<gene>
    <name evidence="2" type="ORF">LEP1GSC056_3047</name>
</gene>
<dbReference type="Proteomes" id="UP000012166">
    <property type="component" value="Unassembled WGS sequence"/>
</dbReference>
<dbReference type="EMBL" id="AHMS02000002">
    <property type="protein sequence ID" value="EMN19387.1"/>
    <property type="molecule type" value="Genomic_DNA"/>
</dbReference>
<reference evidence="2 3" key="1">
    <citation type="submission" date="2013-01" db="EMBL/GenBank/DDBJ databases">
        <authorList>
            <person name="Harkins D.M."/>
            <person name="Durkin A.S."/>
            <person name="Brinkac L.M."/>
            <person name="Haft D.H."/>
            <person name="Selengut J.D."/>
            <person name="Sanka R."/>
            <person name="DePew J."/>
            <person name="Purushe J."/>
            <person name="Hartskeerl R.A."/>
            <person name="Ahmed A."/>
            <person name="van der Linden H."/>
            <person name="Goris M.G.A."/>
            <person name="Vinetz J.M."/>
            <person name="Sutton G.G."/>
            <person name="Nierman W.C."/>
            <person name="Fouts D.E."/>
        </authorList>
    </citation>
    <scope>NUCLEOTIDE SEQUENCE [LARGE SCALE GENOMIC DNA]</scope>
    <source>
        <strain evidence="2 3">Brem 328</strain>
    </source>
</reference>
<evidence type="ECO:0000259" key="1">
    <source>
        <dbReference type="Pfam" id="PF01575"/>
    </source>
</evidence>
<dbReference type="SUPFAM" id="SSF54637">
    <property type="entry name" value="Thioesterase/thiol ester dehydrase-isomerase"/>
    <property type="match status" value="1"/>
</dbReference>
<dbReference type="InterPro" id="IPR029069">
    <property type="entry name" value="HotDog_dom_sf"/>
</dbReference>
<dbReference type="AlphaFoldDB" id="A0ABC9SNV9"/>
<dbReference type="PANTHER" id="PTHR43841:SF3">
    <property type="entry name" value="(3R)-HYDROXYACYL-ACP DEHYDRATASE SUBUNIT HADB"/>
    <property type="match status" value="1"/>
</dbReference>
<proteinExistence type="predicted"/>
<dbReference type="PRINTS" id="PR01483">
    <property type="entry name" value="FASYNTHASE"/>
</dbReference>
<dbReference type="CDD" id="cd03453">
    <property type="entry name" value="SAV4209_like"/>
    <property type="match status" value="1"/>
</dbReference>
<dbReference type="InterPro" id="IPR003965">
    <property type="entry name" value="Fatty_acid_synthase"/>
</dbReference>
<protein>
    <submittedName>
        <fullName evidence="2">MaoC-like protein</fullName>
    </submittedName>
</protein>
<dbReference type="Gene3D" id="3.10.129.10">
    <property type="entry name" value="Hotdog Thioesterase"/>
    <property type="match status" value="1"/>
</dbReference>
<dbReference type="Pfam" id="PF01575">
    <property type="entry name" value="MaoC_dehydratas"/>
    <property type="match status" value="1"/>
</dbReference>
<dbReference type="PANTHER" id="PTHR43841">
    <property type="entry name" value="3-HYDROXYACYL-THIOESTER DEHYDRATASE HTDX-RELATED"/>
    <property type="match status" value="1"/>
</dbReference>
<feature type="domain" description="MaoC-like" evidence="1">
    <location>
        <begin position="13"/>
        <end position="123"/>
    </location>
</feature>
<sequence length="140" mass="15404">MIMSKIDFDKIEVGQELPPLKTDVITHANLVRYAGASGDFNPIHNDPDFARKTGLDGTIAHGMYVMAQLGRLCTSWADQKQIKEFGVTFKNMTKPGQKLTCIGKVKRKKEENGEKLITVAVEAADDYGEIKCSGEMVVVA</sequence>
<name>A0ABC9SNV9_LEPBO</name>
<evidence type="ECO:0000313" key="2">
    <source>
        <dbReference type="EMBL" id="EMN19387.1"/>
    </source>
</evidence>
<accession>A0ABC9SNV9</accession>
<dbReference type="InterPro" id="IPR002539">
    <property type="entry name" value="MaoC-like_dom"/>
</dbReference>
<organism evidence="2 3">
    <name type="scientific">Leptospira borgpetersenii str. Brem 328</name>
    <dbReference type="NCBI Taxonomy" id="1049780"/>
    <lineage>
        <taxon>Bacteria</taxon>
        <taxon>Pseudomonadati</taxon>
        <taxon>Spirochaetota</taxon>
        <taxon>Spirochaetia</taxon>
        <taxon>Leptospirales</taxon>
        <taxon>Leptospiraceae</taxon>
        <taxon>Leptospira</taxon>
    </lineage>
</organism>
<evidence type="ECO:0000313" key="3">
    <source>
        <dbReference type="Proteomes" id="UP000012166"/>
    </source>
</evidence>